<reference evidence="1 2" key="1">
    <citation type="submission" date="2014-02" db="EMBL/GenBank/DDBJ databases">
        <title>Draft genome of Erwinia mallotivora strain BT-MARDI, a papaya dieback pathogen.</title>
        <authorList>
            <person name="Redzuan R."/>
            <person name="Abu Bakar N."/>
            <person name="Badrun R."/>
            <person name="Mohd Raih M.F."/>
            <person name="Rozano L."/>
            <person name="Mat Amin N."/>
        </authorList>
    </citation>
    <scope>NUCLEOTIDE SEQUENCE [LARGE SCALE GENOMIC DNA]</scope>
    <source>
        <strain evidence="1 2">BT-MARDI</strain>
    </source>
</reference>
<protein>
    <recommendedName>
        <fullName evidence="3">Toxin YafO</fullName>
    </recommendedName>
</protein>
<proteinExistence type="predicted"/>
<dbReference type="InterPro" id="IPR020353">
    <property type="entry name" value="Toxin_YafO"/>
</dbReference>
<dbReference type="Pfam" id="PF13957">
    <property type="entry name" value="YafO_toxin"/>
    <property type="match status" value="1"/>
</dbReference>
<evidence type="ECO:0000313" key="2">
    <source>
        <dbReference type="Proteomes" id="UP000019918"/>
    </source>
</evidence>
<organism evidence="1 2">
    <name type="scientific">Erwinia mallotivora</name>
    <dbReference type="NCBI Taxonomy" id="69222"/>
    <lineage>
        <taxon>Bacteria</taxon>
        <taxon>Pseudomonadati</taxon>
        <taxon>Pseudomonadota</taxon>
        <taxon>Gammaproteobacteria</taxon>
        <taxon>Enterobacterales</taxon>
        <taxon>Erwiniaceae</taxon>
        <taxon>Erwinia</taxon>
    </lineage>
</organism>
<keyword evidence="2" id="KW-1185">Reference proteome</keyword>
<dbReference type="AlphaFoldDB" id="A0A014NBM0"/>
<sequence>MKGFVPVYDEFKIYKLSSKTHSRPTNKYQKEFFSISPLFGRDRFNADDSMALELSAENLTHVHVKQKSCIWVDEDGDPLVQWECKSNAYLIYSYFVHKATRYYFVVNFIDNNAHASWDNEDAKKLWLEDAKAFRLSVISL</sequence>
<evidence type="ECO:0008006" key="3">
    <source>
        <dbReference type="Google" id="ProtNLM"/>
    </source>
</evidence>
<dbReference type="EMBL" id="JFHN01000023">
    <property type="protein sequence ID" value="EXU76768.1"/>
    <property type="molecule type" value="Genomic_DNA"/>
</dbReference>
<gene>
    <name evidence="1" type="ORF">BG55_03815</name>
</gene>
<evidence type="ECO:0000313" key="1">
    <source>
        <dbReference type="EMBL" id="EXU76768.1"/>
    </source>
</evidence>
<name>A0A014NBM0_9GAMM</name>
<dbReference type="Proteomes" id="UP000019918">
    <property type="component" value="Unassembled WGS sequence"/>
</dbReference>
<accession>A0A014NBM0</accession>
<comment type="caution">
    <text evidence="1">The sequence shown here is derived from an EMBL/GenBank/DDBJ whole genome shotgun (WGS) entry which is preliminary data.</text>
</comment>